<dbReference type="Gene3D" id="2.70.98.90">
    <property type="match status" value="1"/>
</dbReference>
<feature type="compositionally biased region" description="Low complexity" evidence="14">
    <location>
        <begin position="36"/>
        <end position="53"/>
    </location>
</feature>
<evidence type="ECO:0000313" key="18">
    <source>
        <dbReference type="Proteomes" id="UP000644699"/>
    </source>
</evidence>
<comment type="function">
    <text evidence="13">Required for the insertion and/or proper folding and/or complex formation of integral membrane proteins into the membrane. Involved in integration of membrane proteins that insert both dependently and independently of the Sec translocase complex, as well as at least some lipoproteins. Aids folding of multispanning membrane proteins.</text>
</comment>
<feature type="compositionally biased region" description="Polar residues" evidence="14">
    <location>
        <begin position="54"/>
        <end position="66"/>
    </location>
</feature>
<evidence type="ECO:0000256" key="4">
    <source>
        <dbReference type="ARBA" id="ARBA00022448"/>
    </source>
</evidence>
<protein>
    <recommendedName>
        <fullName evidence="3 13">Membrane protein insertase YidC</fullName>
    </recommendedName>
    <alternativeName>
        <fullName evidence="12 13">Foldase YidC</fullName>
    </alternativeName>
    <alternativeName>
        <fullName evidence="13">Membrane protein YidC</fullName>
    </alternativeName>
    <alternativeName>
        <fullName evidence="11 13">membrane integrase YidC</fullName>
    </alternativeName>
</protein>
<name>A0A916ZHP4_9HYPH</name>
<keyword evidence="10 13" id="KW-0143">Chaperone</keyword>
<evidence type="ECO:0000256" key="13">
    <source>
        <dbReference type="HAMAP-Rule" id="MF_01810"/>
    </source>
</evidence>
<evidence type="ECO:0000256" key="10">
    <source>
        <dbReference type="ARBA" id="ARBA00023186"/>
    </source>
</evidence>
<gene>
    <name evidence="13 17" type="primary">yidC</name>
    <name evidence="17" type="ORF">GCM10011390_14450</name>
</gene>
<dbReference type="InterPro" id="IPR028055">
    <property type="entry name" value="YidC/Oxa/ALB_C"/>
</dbReference>
<evidence type="ECO:0000259" key="15">
    <source>
        <dbReference type="Pfam" id="PF02096"/>
    </source>
</evidence>
<dbReference type="NCBIfam" id="NF002353">
    <property type="entry name" value="PRK01318.1-4"/>
    <property type="match status" value="1"/>
</dbReference>
<dbReference type="PRINTS" id="PR01900">
    <property type="entry name" value="YIDCPROTEIN"/>
</dbReference>
<sequence length="614" mass="67952">MENNRNFLIAMALSIAVLLGWQFLVVKPRTDAQRAAQEAAATTSAPASGAQGSLQTPQTPAGTPQASAPLPAGRESAVPSNGATGGQAREAALARDPRVAIDTPTVSGSINLRGARLDDLRLKNYHETVDDASPTIVLLSPESATDAAGLPIGYFSEFGFAGQNVGTLPGPATLWQAEGNPVLTPDAPVTLTYTNDRGLTFRRTVSIDRDYMFQVRDEVRNAGEAAVSLQPYGRVTRFSKPAVTPAWVVFEGLLGVFGEQGLKEATYKNIESEGSVKPDAASQGWLGIADKYWATALVPQEGRSYQPTFQYSASGRPFYQTDFLAAPVTVAPGASAELTQRSFAGPKVVELLDHYEKDLNIPRFTQLIDWGWFFFITRPMFTAIDWLFKFTGNFGAAILLVTVALKLVFFPLANKSYKSMAKMKEVQPKIMELRERFADDKMKQQQAMMELYRQEKINPAAGCWPMLVQIPVFFALYKVLYVTIEMRHAPFFGWIQDLAAPDPTSLFNLFGLLPYSVPHGLMIGVWPLVMGVTMFVQMRLNPTPPDPTQKMIFTWMPLVFTFMLASFPAGLVIYWAWNNTLSIIQQSVIMKRNGVKIELFDNIRDVFRRKKKEA</sequence>
<evidence type="ECO:0000256" key="11">
    <source>
        <dbReference type="ARBA" id="ARBA00033245"/>
    </source>
</evidence>
<dbReference type="PANTHER" id="PTHR12428:SF65">
    <property type="entry name" value="CYTOCHROME C OXIDASE ASSEMBLY PROTEIN COX18, MITOCHONDRIAL"/>
    <property type="match status" value="1"/>
</dbReference>
<feature type="transmembrane region" description="Helical" evidence="13">
    <location>
        <begin position="520"/>
        <end position="540"/>
    </location>
</feature>
<dbReference type="Proteomes" id="UP000644699">
    <property type="component" value="Unassembled WGS sequence"/>
</dbReference>
<dbReference type="InterPro" id="IPR019998">
    <property type="entry name" value="Membr_insert_YidC"/>
</dbReference>
<evidence type="ECO:0000256" key="8">
    <source>
        <dbReference type="ARBA" id="ARBA00022989"/>
    </source>
</evidence>
<comment type="similarity">
    <text evidence="2 13">Belongs to the OXA1/ALB3/YidC family. Type 1 subfamily.</text>
</comment>
<dbReference type="NCBIfam" id="TIGR03593">
    <property type="entry name" value="yidC_nterm"/>
    <property type="match status" value="1"/>
</dbReference>
<feature type="transmembrane region" description="Helical" evidence="13">
    <location>
        <begin position="394"/>
        <end position="413"/>
    </location>
</feature>
<comment type="caution">
    <text evidence="17">The sequence shown here is derived from an EMBL/GenBank/DDBJ whole genome shotgun (WGS) entry which is preliminary data.</text>
</comment>
<dbReference type="GO" id="GO:0005886">
    <property type="term" value="C:plasma membrane"/>
    <property type="evidence" value="ECO:0007669"/>
    <property type="project" value="UniProtKB-SubCell"/>
</dbReference>
<dbReference type="Pfam" id="PF14849">
    <property type="entry name" value="YidC_periplas"/>
    <property type="match status" value="1"/>
</dbReference>
<evidence type="ECO:0000256" key="7">
    <source>
        <dbReference type="ARBA" id="ARBA00022927"/>
    </source>
</evidence>
<dbReference type="InterPro" id="IPR028053">
    <property type="entry name" value="Membr_insert_YidC_N"/>
</dbReference>
<dbReference type="InterPro" id="IPR001708">
    <property type="entry name" value="YidC/ALB3/OXA1/COX18"/>
</dbReference>
<evidence type="ECO:0000256" key="12">
    <source>
        <dbReference type="ARBA" id="ARBA00033342"/>
    </source>
</evidence>
<evidence type="ECO:0000256" key="3">
    <source>
        <dbReference type="ARBA" id="ARBA00015325"/>
    </source>
</evidence>
<dbReference type="InterPro" id="IPR047196">
    <property type="entry name" value="YidC_ALB_C"/>
</dbReference>
<keyword evidence="18" id="KW-1185">Reference proteome</keyword>
<evidence type="ECO:0000256" key="5">
    <source>
        <dbReference type="ARBA" id="ARBA00022475"/>
    </source>
</evidence>
<feature type="transmembrane region" description="Helical" evidence="13">
    <location>
        <begin position="6"/>
        <end position="26"/>
    </location>
</feature>
<dbReference type="GO" id="GO:0015031">
    <property type="term" value="P:protein transport"/>
    <property type="evidence" value="ECO:0007669"/>
    <property type="project" value="UniProtKB-KW"/>
</dbReference>
<feature type="domain" description="Membrane insertase YidC N-terminal" evidence="16">
    <location>
        <begin position="98"/>
        <end position="382"/>
    </location>
</feature>
<keyword evidence="8 13" id="KW-1133">Transmembrane helix</keyword>
<evidence type="ECO:0000256" key="14">
    <source>
        <dbReference type="SAM" id="MobiDB-lite"/>
    </source>
</evidence>
<evidence type="ECO:0000256" key="1">
    <source>
        <dbReference type="ARBA" id="ARBA00004429"/>
    </source>
</evidence>
<evidence type="ECO:0000313" key="17">
    <source>
        <dbReference type="EMBL" id="GGD96796.1"/>
    </source>
</evidence>
<proteinExistence type="inferred from homology"/>
<dbReference type="GO" id="GO:0051205">
    <property type="term" value="P:protein insertion into membrane"/>
    <property type="evidence" value="ECO:0007669"/>
    <property type="project" value="TreeGrafter"/>
</dbReference>
<keyword evidence="9 13" id="KW-0472">Membrane</keyword>
<keyword evidence="6 13" id="KW-0812">Transmembrane</keyword>
<dbReference type="HAMAP" id="MF_01810">
    <property type="entry name" value="YidC_type1"/>
    <property type="match status" value="1"/>
</dbReference>
<feature type="domain" description="Membrane insertase YidC/Oxa/ALB C-terminal" evidence="15">
    <location>
        <begin position="394"/>
        <end position="591"/>
    </location>
</feature>
<accession>A0A916ZHP4</accession>
<reference evidence="17" key="1">
    <citation type="journal article" date="2014" name="Int. J. Syst. Evol. Microbiol.">
        <title>Complete genome sequence of Corynebacterium casei LMG S-19264T (=DSM 44701T), isolated from a smear-ripened cheese.</title>
        <authorList>
            <consortium name="US DOE Joint Genome Institute (JGI-PGF)"/>
            <person name="Walter F."/>
            <person name="Albersmeier A."/>
            <person name="Kalinowski J."/>
            <person name="Ruckert C."/>
        </authorList>
    </citation>
    <scope>NUCLEOTIDE SEQUENCE</scope>
    <source>
        <strain evidence="17">CGMCC 1.15367</strain>
    </source>
</reference>
<feature type="region of interest" description="Disordered" evidence="14">
    <location>
        <begin position="36"/>
        <end position="100"/>
    </location>
</feature>
<organism evidence="17 18">
    <name type="scientific">Aureimonas endophytica</name>
    <dbReference type="NCBI Taxonomy" id="2027858"/>
    <lineage>
        <taxon>Bacteria</taxon>
        <taxon>Pseudomonadati</taxon>
        <taxon>Pseudomonadota</taxon>
        <taxon>Alphaproteobacteria</taxon>
        <taxon>Hyphomicrobiales</taxon>
        <taxon>Aurantimonadaceae</taxon>
        <taxon>Aureimonas</taxon>
    </lineage>
</organism>
<evidence type="ECO:0000256" key="6">
    <source>
        <dbReference type="ARBA" id="ARBA00022692"/>
    </source>
</evidence>
<dbReference type="NCBIfam" id="TIGR03592">
    <property type="entry name" value="yidC_oxa1_cterm"/>
    <property type="match status" value="1"/>
</dbReference>
<evidence type="ECO:0000259" key="16">
    <source>
        <dbReference type="Pfam" id="PF14849"/>
    </source>
</evidence>
<dbReference type="RefSeq" id="WP_188907564.1">
    <property type="nucleotide sequence ID" value="NZ_BMIQ01000002.1"/>
</dbReference>
<dbReference type="AlphaFoldDB" id="A0A916ZHP4"/>
<keyword evidence="7 13" id="KW-0653">Protein transport</keyword>
<dbReference type="InterPro" id="IPR038221">
    <property type="entry name" value="YidC_periplasmic_sf"/>
</dbReference>
<dbReference type="CDD" id="cd19961">
    <property type="entry name" value="EcYidC-like_peri"/>
    <property type="match status" value="1"/>
</dbReference>
<evidence type="ECO:0000256" key="2">
    <source>
        <dbReference type="ARBA" id="ARBA00010527"/>
    </source>
</evidence>
<comment type="subcellular location">
    <subcellularLocation>
        <location evidence="1">Cell inner membrane</location>
        <topology evidence="1">Multi-pass membrane protein</topology>
    </subcellularLocation>
    <subcellularLocation>
        <location evidence="13">Cell membrane</location>
        <topology evidence="13">Multi-pass membrane protein</topology>
    </subcellularLocation>
</comment>
<dbReference type="PANTHER" id="PTHR12428">
    <property type="entry name" value="OXA1"/>
    <property type="match status" value="1"/>
</dbReference>
<dbReference type="PRINTS" id="PR00701">
    <property type="entry name" value="60KDINNERMP"/>
</dbReference>
<keyword evidence="5 13" id="KW-1003">Cell membrane</keyword>
<dbReference type="CDD" id="cd20070">
    <property type="entry name" value="5TM_YidC_Alb3"/>
    <property type="match status" value="1"/>
</dbReference>
<dbReference type="GO" id="GO:0032977">
    <property type="term" value="F:membrane insertase activity"/>
    <property type="evidence" value="ECO:0007669"/>
    <property type="project" value="InterPro"/>
</dbReference>
<feature type="transmembrane region" description="Helical" evidence="13">
    <location>
        <begin position="552"/>
        <end position="577"/>
    </location>
</feature>
<dbReference type="EMBL" id="BMIQ01000002">
    <property type="protein sequence ID" value="GGD96796.1"/>
    <property type="molecule type" value="Genomic_DNA"/>
</dbReference>
<evidence type="ECO:0000256" key="9">
    <source>
        <dbReference type="ARBA" id="ARBA00023136"/>
    </source>
</evidence>
<comment type="subunit">
    <text evidence="13">Interacts with the Sec translocase complex via SecD. Specifically interacts with transmembrane segments of nascent integral membrane proteins during membrane integration.</text>
</comment>
<dbReference type="Pfam" id="PF02096">
    <property type="entry name" value="60KD_IMP"/>
    <property type="match status" value="1"/>
</dbReference>
<keyword evidence="4 13" id="KW-0813">Transport</keyword>
<reference evidence="17" key="2">
    <citation type="submission" date="2020-09" db="EMBL/GenBank/DDBJ databases">
        <authorList>
            <person name="Sun Q."/>
            <person name="Zhou Y."/>
        </authorList>
    </citation>
    <scope>NUCLEOTIDE SEQUENCE</scope>
    <source>
        <strain evidence="17">CGMCC 1.15367</strain>
    </source>
</reference>